<accession>A0A7J6F1U4</accession>
<gene>
    <name evidence="3" type="ORF">F8388_015279</name>
</gene>
<dbReference type="GO" id="GO:0003723">
    <property type="term" value="F:RNA binding"/>
    <property type="evidence" value="ECO:0007669"/>
    <property type="project" value="InterPro"/>
</dbReference>
<dbReference type="Gene3D" id="1.25.40.10">
    <property type="entry name" value="Tetratricopeptide repeat domain"/>
    <property type="match status" value="7"/>
</dbReference>
<keyword evidence="1" id="KW-0677">Repeat</keyword>
<dbReference type="PANTHER" id="PTHR47926:SF343">
    <property type="entry name" value="PENTACOTRIPEPTIDE-REPEAT REGION OF PRORP DOMAIN-CONTAINING PROTEIN"/>
    <property type="match status" value="1"/>
</dbReference>
<feature type="repeat" description="PPR" evidence="2">
    <location>
        <begin position="584"/>
        <end position="618"/>
    </location>
</feature>
<dbReference type="PROSITE" id="PS51375">
    <property type="entry name" value="PPR"/>
    <property type="match status" value="7"/>
</dbReference>
<evidence type="ECO:0000313" key="4">
    <source>
        <dbReference type="Proteomes" id="UP000525078"/>
    </source>
</evidence>
<feature type="repeat" description="PPR" evidence="2">
    <location>
        <begin position="171"/>
        <end position="201"/>
    </location>
</feature>
<dbReference type="GO" id="GO:0009451">
    <property type="term" value="P:RNA modification"/>
    <property type="evidence" value="ECO:0007669"/>
    <property type="project" value="InterPro"/>
</dbReference>
<evidence type="ECO:0008006" key="5">
    <source>
        <dbReference type="Google" id="ProtNLM"/>
    </source>
</evidence>
<dbReference type="SUPFAM" id="SSF48452">
    <property type="entry name" value="TPR-like"/>
    <property type="match status" value="1"/>
</dbReference>
<proteinExistence type="predicted"/>
<feature type="repeat" description="PPR" evidence="2">
    <location>
        <begin position="70"/>
        <end position="104"/>
    </location>
</feature>
<dbReference type="FunFam" id="1.25.40.10:FF:000090">
    <property type="entry name" value="Pentatricopeptide repeat-containing protein, chloroplastic"/>
    <property type="match status" value="1"/>
</dbReference>
<feature type="repeat" description="PPR" evidence="2">
    <location>
        <begin position="382"/>
        <end position="416"/>
    </location>
</feature>
<feature type="repeat" description="PPR" evidence="2">
    <location>
        <begin position="316"/>
        <end position="350"/>
    </location>
</feature>
<dbReference type="Pfam" id="PF01535">
    <property type="entry name" value="PPR"/>
    <property type="match status" value="6"/>
</dbReference>
<dbReference type="InterPro" id="IPR046960">
    <property type="entry name" value="PPR_At4g14850-like_plant"/>
</dbReference>
<feature type="repeat" description="PPR" evidence="2">
    <location>
        <begin position="483"/>
        <end position="517"/>
    </location>
</feature>
<reference evidence="3 4" key="1">
    <citation type="journal article" date="2020" name="bioRxiv">
        <title>Sequence and annotation of 42 cannabis genomes reveals extensive copy number variation in cannabinoid synthesis and pathogen resistance genes.</title>
        <authorList>
            <person name="Mckernan K.J."/>
            <person name="Helbert Y."/>
            <person name="Kane L.T."/>
            <person name="Ebling H."/>
            <person name="Zhang L."/>
            <person name="Liu B."/>
            <person name="Eaton Z."/>
            <person name="Mclaughlin S."/>
            <person name="Kingan S."/>
            <person name="Baybayan P."/>
            <person name="Concepcion G."/>
            <person name="Jordan M."/>
            <person name="Riva A."/>
            <person name="Barbazuk W."/>
            <person name="Harkins T."/>
        </authorList>
    </citation>
    <scope>NUCLEOTIDE SEQUENCE [LARGE SCALE GENOMIC DNA]</scope>
    <source>
        <strain evidence="4">cv. Jamaican Lion 4</strain>
        <tissue evidence="3">Leaf</tissue>
    </source>
</reference>
<feature type="repeat" description="PPR" evidence="2">
    <location>
        <begin position="202"/>
        <end position="236"/>
    </location>
</feature>
<evidence type="ECO:0000256" key="1">
    <source>
        <dbReference type="ARBA" id="ARBA00022737"/>
    </source>
</evidence>
<dbReference type="EMBL" id="JAATIP010000166">
    <property type="protein sequence ID" value="KAF4364588.1"/>
    <property type="molecule type" value="Genomic_DNA"/>
</dbReference>
<organism evidence="3 4">
    <name type="scientific">Cannabis sativa</name>
    <name type="common">Hemp</name>
    <name type="synonym">Marijuana</name>
    <dbReference type="NCBI Taxonomy" id="3483"/>
    <lineage>
        <taxon>Eukaryota</taxon>
        <taxon>Viridiplantae</taxon>
        <taxon>Streptophyta</taxon>
        <taxon>Embryophyta</taxon>
        <taxon>Tracheophyta</taxon>
        <taxon>Spermatophyta</taxon>
        <taxon>Magnoliopsida</taxon>
        <taxon>eudicotyledons</taxon>
        <taxon>Gunneridae</taxon>
        <taxon>Pentapetalae</taxon>
        <taxon>rosids</taxon>
        <taxon>fabids</taxon>
        <taxon>Rosales</taxon>
        <taxon>Cannabaceae</taxon>
        <taxon>Cannabis</taxon>
    </lineage>
</organism>
<dbReference type="PANTHER" id="PTHR47926">
    <property type="entry name" value="PENTATRICOPEPTIDE REPEAT-CONTAINING PROTEIN"/>
    <property type="match status" value="1"/>
</dbReference>
<dbReference type="InterPro" id="IPR011990">
    <property type="entry name" value="TPR-like_helical_dom_sf"/>
</dbReference>
<dbReference type="Proteomes" id="UP000525078">
    <property type="component" value="Unassembled WGS sequence"/>
</dbReference>
<protein>
    <recommendedName>
        <fullName evidence="5">Pentatricopeptide repeat-containing protein</fullName>
    </recommendedName>
</protein>
<dbReference type="AlphaFoldDB" id="A0A7J6F1U4"/>
<evidence type="ECO:0000256" key="2">
    <source>
        <dbReference type="PROSITE-ProRule" id="PRU00708"/>
    </source>
</evidence>
<dbReference type="FunFam" id="1.25.40.10:FF:000782">
    <property type="entry name" value="Pentatricopeptide repeat-containing protein"/>
    <property type="match status" value="1"/>
</dbReference>
<name>A0A7J6F1U4_CANSA</name>
<sequence length="941" mass="105691">MESKSIRLGNLLQFCIDKKTHKAGKLIHGYILRNGMTFNTFLSNRLIELYSKCSNMAYAHQVFDKIPKKDVYSWNALLGAQCKAGNMQEAYELFVRMPERNVVSWNSVISALVRNGLEQRALDVYDTMILEGFLPTRFTLASVFSAYGGLLDVKHGQRCHGLVIKIGLENNVYVSNALLSMYAKCGLIRDAVQVFDYMIEPNEVTFTALMSGLAQTDRVLEALQLFRLMLRKGIDLDSVSLSSIMGVCARGGFKEFDDFNQGSGLCGMSGKQVHCLTLKLGFDEDLHLNNSLLDMYAKNGDMSSAEKVFDSLPEVNVVSWNIMISGYGQKYQTEKVIECLQRMCQLDFEPDEVTYINMLAACVKSGDIETGRQMFDSMSFPSVVSWNAMLSGYFQTGNHKETVKLFREMQFRNVQPDRTTLAITLSSCAGMGYLEAGKQIHVASLKAAYNTDIYVASGLIGLYAKCGKTGLAKNIFYKMPVLDIVCWNSMIAGFSLNSLDKEAFTCFRQMRQYEMFPTQFSYATVLSCCAKLSSPFQGKQVHALITKDGYINDVFVGSSLIDMYCKCGDVDGGQQFFNTMATTNTVTWNEMIHGYAQNGYGDEAVSLYKQMIASGEKPDGITFIAVLTACSHSGLADVGIEIFNSMEQEHGVEPILDHYTCIIDSLARAGRFEEVEVLIDRMPYKDDTVIWEVLLSSCRYHTNVTLAKKAADELFRLDPHNATPYVLLGNIYSSLGRWDDARAVRDLMSDNQVMKSPGYSWIEYKSQDAGTLGGWFYLSHGFFRDLRRCVLRVNHQLKGSGDFIRLQSQKNRFSVFGLEELSWIAIIEVLQELFHILGIKTSQDDKYTKHRKAKVVLGLSRSPTGVCDSMSPQSTLIVLAFKAQHHGISVIGKLQEGLSPTFMEHVGFPWFSSWSYDPALFSSLKVLRWGEVYVLPKRKMN</sequence>
<comment type="caution">
    <text evidence="3">The sequence shown here is derived from an EMBL/GenBank/DDBJ whole genome shotgun (WGS) entry which is preliminary data.</text>
</comment>
<dbReference type="InterPro" id="IPR046848">
    <property type="entry name" value="E_motif"/>
</dbReference>
<dbReference type="InterPro" id="IPR002885">
    <property type="entry name" value="PPR_rpt"/>
</dbReference>
<dbReference type="FunFam" id="1.25.40.10:FF:000285">
    <property type="entry name" value="Pentatricopeptide repeat-containing protein, chloroplastic"/>
    <property type="match status" value="2"/>
</dbReference>
<evidence type="ECO:0000313" key="3">
    <source>
        <dbReference type="EMBL" id="KAF4364588.1"/>
    </source>
</evidence>
<dbReference type="Pfam" id="PF13041">
    <property type="entry name" value="PPR_2"/>
    <property type="match status" value="5"/>
</dbReference>
<dbReference type="NCBIfam" id="TIGR00756">
    <property type="entry name" value="PPR"/>
    <property type="match status" value="9"/>
</dbReference>
<dbReference type="Pfam" id="PF20431">
    <property type="entry name" value="E_motif"/>
    <property type="match status" value="1"/>
</dbReference>
<dbReference type="FunFam" id="1.25.40.10:FF:000688">
    <property type="entry name" value="Pentatricopeptide repeat-containing protein"/>
    <property type="match status" value="1"/>
</dbReference>
<dbReference type="FunFam" id="1.25.40.10:FF:000442">
    <property type="entry name" value="Pentatricopeptide repeat-containing protein At3g49710"/>
    <property type="match status" value="1"/>
</dbReference>